<keyword evidence="1" id="KW-0472">Membrane</keyword>
<comment type="caution">
    <text evidence="2">The sequence shown here is derived from an EMBL/GenBank/DDBJ whole genome shotgun (WGS) entry which is preliminary data.</text>
</comment>
<keyword evidence="1" id="KW-1133">Transmembrane helix</keyword>
<sequence>MVLPASSVAIAMELPVTPRMEPASAPQGEQDPAVMCPVHRALLASSAPEPILAKMEVFSRSPKATAAVHRAGWVSSVPYPAPRVSMDPTVLMNVAATTVASVIGLLGSATVLLAILEIGEHVAPGNWGGPGGGGGAQFIQPYLTRHPGAMKSAPWAALAKTVLRPATALLVPAAFLSMALVCVNMASQATAALSASVQMASMVSAARSPALATQNTV</sequence>
<feature type="transmembrane region" description="Helical" evidence="1">
    <location>
        <begin position="166"/>
        <end position="186"/>
    </location>
</feature>
<gene>
    <name evidence="2" type="ORF">U0070_010675</name>
</gene>
<evidence type="ECO:0000256" key="1">
    <source>
        <dbReference type="SAM" id="Phobius"/>
    </source>
</evidence>
<accession>A0AAW0HM52</accession>
<evidence type="ECO:0000313" key="3">
    <source>
        <dbReference type="Proteomes" id="UP001488838"/>
    </source>
</evidence>
<dbReference type="AlphaFoldDB" id="A0AAW0HM52"/>
<evidence type="ECO:0000313" key="2">
    <source>
        <dbReference type="EMBL" id="KAK7802591.1"/>
    </source>
</evidence>
<feature type="transmembrane region" description="Helical" evidence="1">
    <location>
        <begin position="90"/>
        <end position="116"/>
    </location>
</feature>
<keyword evidence="1" id="KW-0812">Transmembrane</keyword>
<organism evidence="2 3">
    <name type="scientific">Myodes glareolus</name>
    <name type="common">Bank vole</name>
    <name type="synonym">Clethrionomys glareolus</name>
    <dbReference type="NCBI Taxonomy" id="447135"/>
    <lineage>
        <taxon>Eukaryota</taxon>
        <taxon>Metazoa</taxon>
        <taxon>Chordata</taxon>
        <taxon>Craniata</taxon>
        <taxon>Vertebrata</taxon>
        <taxon>Euteleostomi</taxon>
        <taxon>Mammalia</taxon>
        <taxon>Eutheria</taxon>
        <taxon>Euarchontoglires</taxon>
        <taxon>Glires</taxon>
        <taxon>Rodentia</taxon>
        <taxon>Myomorpha</taxon>
        <taxon>Muroidea</taxon>
        <taxon>Cricetidae</taxon>
        <taxon>Arvicolinae</taxon>
        <taxon>Myodes</taxon>
    </lineage>
</organism>
<keyword evidence="3" id="KW-1185">Reference proteome</keyword>
<reference evidence="2 3" key="1">
    <citation type="journal article" date="2023" name="bioRxiv">
        <title>Conserved and derived expression patterns and positive selection on dental genes reveal complex evolutionary context of ever-growing rodent molars.</title>
        <authorList>
            <person name="Calamari Z.T."/>
            <person name="Song A."/>
            <person name="Cohen E."/>
            <person name="Akter M."/>
            <person name="Roy R.D."/>
            <person name="Hallikas O."/>
            <person name="Christensen M.M."/>
            <person name="Li P."/>
            <person name="Marangoni P."/>
            <person name="Jernvall J."/>
            <person name="Klein O.D."/>
        </authorList>
    </citation>
    <scope>NUCLEOTIDE SEQUENCE [LARGE SCALE GENOMIC DNA]</scope>
    <source>
        <strain evidence="2">V071</strain>
    </source>
</reference>
<proteinExistence type="predicted"/>
<dbReference type="EMBL" id="JBBHLL010000455">
    <property type="protein sequence ID" value="KAK7802591.1"/>
    <property type="molecule type" value="Genomic_DNA"/>
</dbReference>
<name>A0AAW0HM52_MYOGA</name>
<protein>
    <submittedName>
        <fullName evidence="2">Uncharacterized protein</fullName>
    </submittedName>
</protein>
<dbReference type="Proteomes" id="UP001488838">
    <property type="component" value="Unassembled WGS sequence"/>
</dbReference>